<dbReference type="RefSeq" id="WP_158512234.1">
    <property type="nucleotide sequence ID" value="NZ_BCMM01000005.1"/>
</dbReference>
<evidence type="ECO:0000313" key="2">
    <source>
        <dbReference type="Proteomes" id="UP000067448"/>
    </source>
</evidence>
<accession>A0A100JKP9</accession>
<dbReference type="AlphaFoldDB" id="A0A100JKP9"/>
<proteinExistence type="predicted"/>
<organism evidence="1 2">
    <name type="scientific">Streptomyces scabiei</name>
    <dbReference type="NCBI Taxonomy" id="1930"/>
    <lineage>
        <taxon>Bacteria</taxon>
        <taxon>Bacillati</taxon>
        <taxon>Actinomycetota</taxon>
        <taxon>Actinomycetes</taxon>
        <taxon>Kitasatosporales</taxon>
        <taxon>Streptomycetaceae</taxon>
        <taxon>Streptomyces</taxon>
    </lineage>
</organism>
<reference evidence="2" key="1">
    <citation type="submission" date="2015-11" db="EMBL/GenBank/DDBJ databases">
        <authorList>
            <consortium name="Cross-ministerial Strategic Innovation Promotion Program (SIP) consortium"/>
            <person name="Tomihama T."/>
            <person name="Ikenaga M."/>
            <person name="Sakai M."/>
            <person name="Okubo T."/>
            <person name="Ikeda S."/>
        </authorList>
    </citation>
    <scope>NUCLEOTIDE SEQUENCE [LARGE SCALE GENOMIC DNA]</scope>
    <source>
        <strain evidence="2">S58</strain>
    </source>
</reference>
<sequence length="55" mass="6605">MVFYRIRLTQRMNAYWAMEAESEELYELAQALLDPSMGYVTLPAGFQDLCLRWRR</sequence>
<dbReference type="GeneID" id="79930794"/>
<name>A0A100JKP9_STRSC</name>
<dbReference type="EMBL" id="BCMM01000005">
    <property type="protein sequence ID" value="GAQ61307.1"/>
    <property type="molecule type" value="Genomic_DNA"/>
</dbReference>
<comment type="caution">
    <text evidence="1">The sequence shown here is derived from an EMBL/GenBank/DDBJ whole genome shotgun (WGS) entry which is preliminary data.</text>
</comment>
<gene>
    <name evidence="1" type="ORF">SsS58_01656</name>
</gene>
<dbReference type="OrthoDB" id="4315712at2"/>
<protein>
    <submittedName>
        <fullName evidence="1">Uncharacterized protein</fullName>
    </submittedName>
</protein>
<reference evidence="1 2" key="2">
    <citation type="journal article" date="2016" name="Genome Announc.">
        <title>Draft Genome Sequences of Streptomyces scabiei S58, Streptomyces turgidiscabies T45, and Streptomyces acidiscabies a10, the Pathogens of Potato Common Scab, Isolated in Japan.</title>
        <authorList>
            <person name="Tomihama T."/>
            <person name="Nishi Y."/>
            <person name="Sakai M."/>
            <person name="Ikenaga M."/>
            <person name="Okubo T."/>
            <person name="Ikeda S."/>
        </authorList>
    </citation>
    <scope>NUCLEOTIDE SEQUENCE [LARGE SCALE GENOMIC DNA]</scope>
    <source>
        <strain evidence="1 2">S58</strain>
    </source>
</reference>
<dbReference type="Proteomes" id="UP000067448">
    <property type="component" value="Unassembled WGS sequence"/>
</dbReference>
<evidence type="ECO:0000313" key="1">
    <source>
        <dbReference type="EMBL" id="GAQ61307.1"/>
    </source>
</evidence>
<reference evidence="2" key="3">
    <citation type="submission" date="2016-02" db="EMBL/GenBank/DDBJ databases">
        <title>Draft genome of pathogenic Streptomyces sp. in Japan.</title>
        <authorList>
            <person name="Tomihama T."/>
            <person name="Ikenaga M."/>
            <person name="Sakai M."/>
            <person name="Okubo T."/>
            <person name="Ikeda S."/>
        </authorList>
    </citation>
    <scope>NUCLEOTIDE SEQUENCE [LARGE SCALE GENOMIC DNA]</scope>
    <source>
        <strain evidence="2">S58</strain>
    </source>
</reference>